<evidence type="ECO:0000313" key="2">
    <source>
        <dbReference type="EMBL" id="THZ23835.1"/>
    </source>
</evidence>
<dbReference type="GO" id="GO:0008195">
    <property type="term" value="F:phosphatidate phosphatase activity"/>
    <property type="evidence" value="ECO:0007669"/>
    <property type="project" value="InterPro"/>
</dbReference>
<proteinExistence type="predicted"/>
<feature type="domain" description="Phosphatidate phosphatase APP1 catalytic" evidence="1">
    <location>
        <begin position="274"/>
        <end position="426"/>
    </location>
</feature>
<dbReference type="InterPro" id="IPR052935">
    <property type="entry name" value="Mg2+_PAP"/>
</dbReference>
<dbReference type="GO" id="GO:0030479">
    <property type="term" value="C:actin cortical patch"/>
    <property type="evidence" value="ECO:0007669"/>
    <property type="project" value="TreeGrafter"/>
</dbReference>
<organism evidence="2 3">
    <name type="scientific">Aureobasidium pullulans</name>
    <name type="common">Black yeast</name>
    <name type="synonym">Pullularia pullulans</name>
    <dbReference type="NCBI Taxonomy" id="5580"/>
    <lineage>
        <taxon>Eukaryota</taxon>
        <taxon>Fungi</taxon>
        <taxon>Dikarya</taxon>
        <taxon>Ascomycota</taxon>
        <taxon>Pezizomycotina</taxon>
        <taxon>Dothideomycetes</taxon>
        <taxon>Dothideomycetidae</taxon>
        <taxon>Dothideales</taxon>
        <taxon>Saccotheciaceae</taxon>
        <taxon>Aureobasidium</taxon>
    </lineage>
</organism>
<dbReference type="Proteomes" id="UP000308005">
    <property type="component" value="Unassembled WGS sequence"/>
</dbReference>
<dbReference type="EMBL" id="QZBM01000112">
    <property type="protein sequence ID" value="THZ23835.1"/>
    <property type="molecule type" value="Genomic_DNA"/>
</dbReference>
<name>A0A4S9TIG8_AURPU</name>
<accession>A0A4S9TIG8</accession>
<comment type="caution">
    <text evidence="2">The sequence shown here is derived from an EMBL/GenBank/DDBJ whole genome shotgun (WGS) entry which is preliminary data.</text>
</comment>
<reference evidence="2 3" key="1">
    <citation type="submission" date="2018-10" db="EMBL/GenBank/DDBJ databases">
        <title>Fifty Aureobasidium pullulans genomes reveal a recombining polyextremotolerant generalist.</title>
        <authorList>
            <person name="Gostincar C."/>
            <person name="Turk M."/>
            <person name="Zajc J."/>
            <person name="Gunde-Cimerman N."/>
        </authorList>
    </citation>
    <scope>NUCLEOTIDE SEQUENCE [LARGE SCALE GENOMIC DNA]</scope>
    <source>
        <strain evidence="2 3">EXF-3863</strain>
    </source>
</reference>
<dbReference type="AlphaFoldDB" id="A0A4S9TIG8"/>
<dbReference type="Pfam" id="PF09949">
    <property type="entry name" value="APP1_cat"/>
    <property type="match status" value="1"/>
</dbReference>
<dbReference type="InterPro" id="IPR019236">
    <property type="entry name" value="APP1_cat"/>
</dbReference>
<dbReference type="PANTHER" id="PTHR28208">
    <property type="entry name" value="PHOSPHATIDATE PHOSPHATASE APP1"/>
    <property type="match status" value="1"/>
</dbReference>
<gene>
    <name evidence="2" type="ORF">D6C91_03525</name>
</gene>
<protein>
    <recommendedName>
        <fullName evidence="1">Phosphatidate phosphatase APP1 catalytic domain-containing protein</fullName>
    </recommendedName>
</protein>
<evidence type="ECO:0000313" key="3">
    <source>
        <dbReference type="Proteomes" id="UP000308005"/>
    </source>
</evidence>
<evidence type="ECO:0000259" key="1">
    <source>
        <dbReference type="Pfam" id="PF09949"/>
    </source>
</evidence>
<sequence length="477" mass="53457">MSLLAAPAQLLRSDIRCIPSVKSLLHNPIMSSLETYLRPALQTAQDALVTVVDSFQLRKDAPFSPDIPKELLESMPDLSGRLLLTFPWTKPRPVDPTQHSVWILDNTAYRVQPGQDKKVNKHKADPVLEASPDEPFPPPRWEVEYVAAYFSRETCRDASHVIADIARLVGLARGSASEEECLGELKDKLDITPIKKRLEPFLNPILPRHTIRVNIGDVETQTLGPSTSSGISSDLLRLHFDAPAGTQLTTTADIDSPPCWAVPGRTVLAEPTGWGVISDIDDTIKITGTLSPVAVLKSTFIDTPTPVAGMPELYTDLVKLLADPIFFYLSGSPYNLYPFLRSFRKEHFPDGTMILRDASWQNLGGLISSLSVDVKTYKVDRLEKMHTWFPDRQFICIGDSTQKDPESYGEIARRHAGWIKAIYIRRVADENDIQGALDPDRNSNKRFETAFKGLDEKMWLVFDDADEVRRNVQLLTR</sequence>
<dbReference type="PANTHER" id="PTHR28208:SF1">
    <property type="entry name" value="FILAMENT ORGANIZATION PROTEIN APP1-LIKE, PUTATIVE (AFU_ORTHOLOGUE AFUA_1G06650)-RELATED"/>
    <property type="match status" value="1"/>
</dbReference>